<dbReference type="Pfam" id="PF06467">
    <property type="entry name" value="zf-FCS"/>
    <property type="match status" value="4"/>
</dbReference>
<feature type="compositionally biased region" description="Basic and acidic residues" evidence="5">
    <location>
        <begin position="108"/>
        <end position="128"/>
    </location>
</feature>
<keyword evidence="2" id="KW-0677">Repeat</keyword>
<evidence type="ECO:0000256" key="2">
    <source>
        <dbReference type="ARBA" id="ARBA00022737"/>
    </source>
</evidence>
<dbReference type="Bgee" id="ENSACAG00000002189">
    <property type="expression patterns" value="Expressed in forelimb bud and 13 other cell types or tissues"/>
</dbReference>
<gene>
    <name evidence="7" type="primary">ZMYM2</name>
</gene>
<dbReference type="GeneTree" id="ENSGT00940000157028"/>
<feature type="region of interest" description="Disordered" evidence="5">
    <location>
        <begin position="1"/>
        <end position="195"/>
    </location>
</feature>
<accession>A0A803TDR3</accession>
<keyword evidence="8" id="KW-1185">Reference proteome</keyword>
<keyword evidence="1" id="KW-0479">Metal-binding</keyword>
<proteinExistence type="predicted"/>
<dbReference type="InterPro" id="IPR010507">
    <property type="entry name" value="Znf_MYM"/>
</dbReference>
<evidence type="ECO:0000256" key="3">
    <source>
        <dbReference type="ARBA" id="ARBA00022771"/>
    </source>
</evidence>
<reference evidence="7" key="2">
    <citation type="submission" date="2025-08" db="UniProtKB">
        <authorList>
            <consortium name="Ensembl"/>
        </authorList>
    </citation>
    <scope>IDENTIFICATION</scope>
</reference>
<dbReference type="Ensembl" id="ENSACAT00000042929.1">
    <property type="protein sequence ID" value="ENSACAP00000033353.1"/>
    <property type="gene ID" value="ENSACAG00000002189.4"/>
</dbReference>
<evidence type="ECO:0000259" key="6">
    <source>
        <dbReference type="SMART" id="SM00746"/>
    </source>
</evidence>
<feature type="domain" description="TRASH" evidence="6">
    <location>
        <begin position="220"/>
        <end position="256"/>
    </location>
</feature>
<feature type="domain" description="TRASH" evidence="6">
    <location>
        <begin position="356"/>
        <end position="395"/>
    </location>
</feature>
<feature type="domain" description="TRASH" evidence="6">
    <location>
        <begin position="314"/>
        <end position="349"/>
    </location>
</feature>
<dbReference type="PANTHER" id="PTHR45736:SF6">
    <property type="entry name" value="ZINC FINGER MYM-TYPE PROTEIN 2"/>
    <property type="match status" value="1"/>
</dbReference>
<dbReference type="AlphaFoldDB" id="A0A803TDR3"/>
<reference evidence="7 8" key="1">
    <citation type="submission" date="2009-12" db="EMBL/GenBank/DDBJ databases">
        <title>The Genome Sequence of Anolis carolinensis (Green Anole Lizard).</title>
        <authorList>
            <consortium name="The Genome Sequencing Platform"/>
            <person name="Di Palma F."/>
            <person name="Alfoldi J."/>
            <person name="Heiman D."/>
            <person name="Young S."/>
            <person name="Grabherr M."/>
            <person name="Johnson J."/>
            <person name="Lander E.S."/>
            <person name="Lindblad-Toh K."/>
        </authorList>
    </citation>
    <scope>NUCLEOTIDE SEQUENCE [LARGE SCALE GENOMIC DNA]</scope>
    <source>
        <strain evidence="7 8">JBL SC #1</strain>
    </source>
</reference>
<organism evidence="7 8">
    <name type="scientific">Anolis carolinensis</name>
    <name type="common">Green anole</name>
    <name type="synonym">American chameleon</name>
    <dbReference type="NCBI Taxonomy" id="28377"/>
    <lineage>
        <taxon>Eukaryota</taxon>
        <taxon>Metazoa</taxon>
        <taxon>Chordata</taxon>
        <taxon>Craniata</taxon>
        <taxon>Vertebrata</taxon>
        <taxon>Euteleostomi</taxon>
        <taxon>Lepidosauria</taxon>
        <taxon>Squamata</taxon>
        <taxon>Bifurcata</taxon>
        <taxon>Unidentata</taxon>
        <taxon>Episquamata</taxon>
        <taxon>Toxicofera</taxon>
        <taxon>Iguania</taxon>
        <taxon>Dactyloidae</taxon>
        <taxon>Anolis</taxon>
    </lineage>
</organism>
<sequence length="405" mass="44909">MATGLTNVGGSFGGPSNSLVSRPKFQSTSVEDDDDVVFVEPVQPPQISTPLVTEHRNVVFNSSSNEERHGNDPKVVAPSKDLSNQKGSITETIIIDDEEDIETNQGQERNDSSFSERRLPECKNRASEMEFSAPSFSRSKTKTGVGPFNPGRMNVAGDVFQNGESATHHNPDSWISQSASFPRNQKQPGVDSLSPVASLPKQVFQSPAQQQPSKQVKVTCANCKKPLQKGQTAYQRKGSVHLFCSTTCLSSFSHKPAPKKLCVMCKKDITTMKGTIVAQVDSSESFQEFCSTSCLSFYEEKQNPSKGILNKSRCTICGKLTEIRHEVSFKNMTHKLCSDHCFNRYRMANGLIMNCCEHCGEYLPSKGAANNILMVDGEPKRFCCQNCVCEYKQQYKRGRIGYSRY</sequence>
<feature type="domain" description="TRASH" evidence="6">
    <location>
        <begin position="262"/>
        <end position="302"/>
    </location>
</feature>
<dbReference type="InterPro" id="IPR051284">
    <property type="entry name" value="ZnF_MYMT-QRICH1"/>
</dbReference>
<evidence type="ECO:0000313" key="8">
    <source>
        <dbReference type="Proteomes" id="UP000001646"/>
    </source>
</evidence>
<evidence type="ECO:0000256" key="1">
    <source>
        <dbReference type="ARBA" id="ARBA00022723"/>
    </source>
</evidence>
<dbReference type="GO" id="GO:0008270">
    <property type="term" value="F:zinc ion binding"/>
    <property type="evidence" value="ECO:0007669"/>
    <property type="project" value="UniProtKB-KW"/>
</dbReference>
<keyword evidence="3" id="KW-0863">Zinc-finger</keyword>
<evidence type="ECO:0000313" key="7">
    <source>
        <dbReference type="Ensembl" id="ENSACAP00000033353.1"/>
    </source>
</evidence>
<dbReference type="PANTHER" id="PTHR45736">
    <property type="entry name" value="ZINC FINGER MYM-TYPE PROTEIN"/>
    <property type="match status" value="1"/>
</dbReference>
<dbReference type="InterPro" id="IPR011017">
    <property type="entry name" value="TRASH_dom"/>
</dbReference>
<reference evidence="7" key="3">
    <citation type="submission" date="2025-09" db="UniProtKB">
        <authorList>
            <consortium name="Ensembl"/>
        </authorList>
    </citation>
    <scope>IDENTIFICATION</scope>
</reference>
<dbReference type="SMART" id="SM00746">
    <property type="entry name" value="TRASH"/>
    <property type="match status" value="4"/>
</dbReference>
<keyword evidence="4" id="KW-0862">Zinc</keyword>
<evidence type="ECO:0000256" key="5">
    <source>
        <dbReference type="SAM" id="MobiDB-lite"/>
    </source>
</evidence>
<protein>
    <submittedName>
        <fullName evidence="7">Zinc finger MYM-type containing 2</fullName>
    </submittedName>
</protein>
<feature type="compositionally biased region" description="Polar residues" evidence="5">
    <location>
        <begin position="173"/>
        <end position="187"/>
    </location>
</feature>
<dbReference type="SUPFAM" id="SSF57716">
    <property type="entry name" value="Glucocorticoid receptor-like (DNA-binding domain)"/>
    <property type="match status" value="1"/>
</dbReference>
<feature type="compositionally biased region" description="Polar residues" evidence="5">
    <location>
        <begin position="1"/>
        <end position="29"/>
    </location>
</feature>
<name>A0A803TDR3_ANOCA</name>
<evidence type="ECO:0000256" key="4">
    <source>
        <dbReference type="ARBA" id="ARBA00022833"/>
    </source>
</evidence>
<dbReference type="Proteomes" id="UP000001646">
    <property type="component" value="Chromosome 3"/>
</dbReference>